<comment type="caution">
    <text evidence="9">The sequence shown here is derived from an EMBL/GenBank/DDBJ whole genome shotgun (WGS) entry which is preliminary data.</text>
</comment>
<dbReference type="Gene3D" id="2.115.10.20">
    <property type="entry name" value="Glycosyl hydrolase domain, family 43"/>
    <property type="match status" value="1"/>
</dbReference>
<evidence type="ECO:0000313" key="10">
    <source>
        <dbReference type="Proteomes" id="UP000003452"/>
    </source>
</evidence>
<dbReference type="SUPFAM" id="SSF75005">
    <property type="entry name" value="Arabinanase/levansucrase/invertase"/>
    <property type="match status" value="1"/>
</dbReference>
<evidence type="ECO:0000256" key="4">
    <source>
        <dbReference type="PIRSR" id="PIRSR606710-1"/>
    </source>
</evidence>
<dbReference type="eggNOG" id="COG3507">
    <property type="taxonomic scope" value="Bacteria"/>
</dbReference>
<evidence type="ECO:0000256" key="1">
    <source>
        <dbReference type="ARBA" id="ARBA00009865"/>
    </source>
</evidence>
<dbReference type="InterPro" id="IPR041542">
    <property type="entry name" value="GH43_C2"/>
</dbReference>
<dbReference type="HOGENOM" id="CLU_016508_2_0_10"/>
<dbReference type="Proteomes" id="UP000003452">
    <property type="component" value="Unassembled WGS sequence"/>
</dbReference>
<dbReference type="PANTHER" id="PTHR42812:SF12">
    <property type="entry name" value="BETA-XYLOSIDASE-RELATED"/>
    <property type="match status" value="1"/>
</dbReference>
<dbReference type="Pfam" id="PF17851">
    <property type="entry name" value="GH43_C2"/>
    <property type="match status" value="1"/>
</dbReference>
<dbReference type="InterPro" id="IPR006710">
    <property type="entry name" value="Glyco_hydro_43"/>
</dbReference>
<feature type="active site" description="Proton donor" evidence="4">
    <location>
        <position position="205"/>
    </location>
</feature>
<reference evidence="9 10" key="1">
    <citation type="submission" date="2008-08" db="EMBL/GenBank/DDBJ databases">
        <title>Draft genome sequence of Bacteroides plebeius (DSM 17135).</title>
        <authorList>
            <person name="Sudarsanam P."/>
            <person name="Ley R."/>
            <person name="Guruge J."/>
            <person name="Turnbaugh P.J."/>
            <person name="Mahowald M."/>
            <person name="Liep D."/>
            <person name="Gordon J."/>
        </authorList>
    </citation>
    <scope>NUCLEOTIDE SEQUENCE [LARGE SCALE GENOMIC DNA]</scope>
    <source>
        <strain evidence="10">DSM 17135 / JCM 12973 / M2</strain>
    </source>
</reference>
<keyword evidence="7" id="KW-0732">Signal</keyword>
<proteinExistence type="inferred from homology"/>
<gene>
    <name evidence="9" type="ORF">BACPLE_01002</name>
</gene>
<feature type="active site" description="Proton acceptor" evidence="4">
    <location>
        <position position="36"/>
    </location>
</feature>
<dbReference type="GO" id="GO:0005975">
    <property type="term" value="P:carbohydrate metabolic process"/>
    <property type="evidence" value="ECO:0007669"/>
    <property type="project" value="InterPro"/>
</dbReference>
<evidence type="ECO:0000256" key="5">
    <source>
        <dbReference type="PIRSR" id="PIRSR606710-2"/>
    </source>
</evidence>
<dbReference type="Gene3D" id="2.60.120.200">
    <property type="match status" value="1"/>
</dbReference>
<feature type="signal peptide" evidence="7">
    <location>
        <begin position="1"/>
        <end position="20"/>
    </location>
</feature>
<dbReference type="InterPro" id="IPR051795">
    <property type="entry name" value="Glycosyl_Hydrlase_43"/>
</dbReference>
<comment type="similarity">
    <text evidence="1 6">Belongs to the glycosyl hydrolase 43 family.</text>
</comment>
<evidence type="ECO:0000313" key="9">
    <source>
        <dbReference type="EMBL" id="EDY96559.1"/>
    </source>
</evidence>
<dbReference type="RefSeq" id="WP_007558627.1">
    <property type="nucleotide sequence ID" value="NZ_DS990119.1"/>
</dbReference>
<dbReference type="InterPro" id="IPR023296">
    <property type="entry name" value="Glyco_hydro_beta-prop_sf"/>
</dbReference>
<dbReference type="GO" id="GO:0004553">
    <property type="term" value="F:hydrolase activity, hydrolyzing O-glycosyl compounds"/>
    <property type="evidence" value="ECO:0007669"/>
    <property type="project" value="InterPro"/>
</dbReference>
<dbReference type="GeneID" id="43183527"/>
<dbReference type="OrthoDB" id="9801455at2"/>
<keyword evidence="3 6" id="KW-0326">Glycosidase</keyword>
<evidence type="ECO:0000259" key="8">
    <source>
        <dbReference type="Pfam" id="PF17851"/>
    </source>
</evidence>
<dbReference type="Pfam" id="PF04616">
    <property type="entry name" value="Glyco_hydro_43"/>
    <property type="match status" value="1"/>
</dbReference>
<dbReference type="PANTHER" id="PTHR42812">
    <property type="entry name" value="BETA-XYLOSIDASE"/>
    <property type="match status" value="1"/>
</dbReference>
<dbReference type="SUPFAM" id="SSF49899">
    <property type="entry name" value="Concanavalin A-like lectins/glucanases"/>
    <property type="match status" value="1"/>
</dbReference>
<evidence type="ECO:0000256" key="6">
    <source>
        <dbReference type="RuleBase" id="RU361187"/>
    </source>
</evidence>
<keyword evidence="2 6" id="KW-0378">Hydrolase</keyword>
<dbReference type="EMBL" id="ABQC02000012">
    <property type="protein sequence ID" value="EDY96559.1"/>
    <property type="molecule type" value="Genomic_DNA"/>
</dbReference>
<feature type="chain" id="PRO_5002830582" evidence="7">
    <location>
        <begin position="21"/>
        <end position="537"/>
    </location>
</feature>
<evidence type="ECO:0000256" key="7">
    <source>
        <dbReference type="SAM" id="SignalP"/>
    </source>
</evidence>
<feature type="site" description="Important for catalytic activity, responsible for pKa modulation of the active site Glu and correct orientation of both the proton donor and substrate" evidence="5">
    <location>
        <position position="143"/>
    </location>
</feature>
<dbReference type="AlphaFoldDB" id="B5CWB2"/>
<dbReference type="InterPro" id="IPR013320">
    <property type="entry name" value="ConA-like_dom_sf"/>
</dbReference>
<feature type="domain" description="Beta-xylosidase C-terminal Concanavalin A-like" evidence="8">
    <location>
        <begin position="346"/>
        <end position="535"/>
    </location>
</feature>
<sequence length="537" mass="60672">MRKLVLFAMSVVLAIASLCAENATFKNPILSGFHPDPSICRVGDEYYMVNSSFEWFPGIPIYKSKDLINWKLIGYGITRPEQMQFADGLQDSRGIYAVTIRHHDGLFYLITTCVQCGGNFYITAKDPAGPWSDPVWLHSQGIDPSLFWDEDGKCYYVGHGNMSRKSDWPDKNGAWMQELDTKQGKLVGKRVQLTHGHASNARWTEGPHIYKINGKYMLLVAEGGTGYFHSVTVFHSDSIWGPYIPDHANPVLTHRHLGKDSYIHSVGHADLVQTQNGEWWAVSLAKRHFDGYTYLARETFLTPVEFQKLEGMKWETPIFNPGKGGVPEVCKRPNLPWSPVEKTPVRDNFDADKLALEWNFLRTPMEKWYELKDGHLALELRPQVADSLVNPSLVARRIEHIAFTASAKMKFTSRKSNEQAGMIVYRVSNGHVQFIKSGNELVLVSTTRAGKKELARVPYKKAEVVLRIVSDGKDMRFYYGESEDALTDMGVAQPLSIISDEKVSGGFNGPYVGMYATSNGKSSKSKVWFDWFDYEGK</sequence>
<dbReference type="CDD" id="cd18617">
    <property type="entry name" value="GH43_XynB-like"/>
    <property type="match status" value="1"/>
</dbReference>
<accession>B5CWB2</accession>
<reference evidence="9 10" key="2">
    <citation type="submission" date="2008-08" db="EMBL/GenBank/DDBJ databases">
        <authorList>
            <person name="Fulton L."/>
            <person name="Clifton S."/>
            <person name="Fulton B."/>
            <person name="Xu J."/>
            <person name="Minx P."/>
            <person name="Pepin K.H."/>
            <person name="Johnson M."/>
            <person name="Thiruvilangam P."/>
            <person name="Bhonagiri V."/>
            <person name="Nash W.E."/>
            <person name="Mardis E.R."/>
            <person name="Wilson R.K."/>
        </authorList>
    </citation>
    <scope>NUCLEOTIDE SEQUENCE [LARGE SCALE GENOMIC DNA]</scope>
    <source>
        <strain evidence="10">DSM 17135 / JCM 12973 / M2</strain>
    </source>
</reference>
<name>B5CWB2_PHOPM</name>
<evidence type="ECO:0000256" key="3">
    <source>
        <dbReference type="ARBA" id="ARBA00023295"/>
    </source>
</evidence>
<protein>
    <submittedName>
        <fullName evidence="9">Glycosyl hydrolase, family 43</fullName>
    </submittedName>
</protein>
<organism evidence="9 10">
    <name type="scientific">Phocaeicola plebeius (strain DSM 17135 / JCM 12973 / CCUG 54634 / M2)</name>
    <name type="common">Bacteroides plebeius</name>
    <dbReference type="NCBI Taxonomy" id="484018"/>
    <lineage>
        <taxon>Bacteria</taxon>
        <taxon>Pseudomonadati</taxon>
        <taxon>Bacteroidota</taxon>
        <taxon>Bacteroidia</taxon>
        <taxon>Bacteroidales</taxon>
        <taxon>Bacteroidaceae</taxon>
        <taxon>Phocaeicola</taxon>
    </lineage>
</organism>
<evidence type="ECO:0000256" key="2">
    <source>
        <dbReference type="ARBA" id="ARBA00022801"/>
    </source>
</evidence>